<keyword evidence="4 7" id="KW-1133">Transmembrane helix</keyword>
<accession>A0ABT7S6Z9</accession>
<dbReference type="Pfam" id="PF07690">
    <property type="entry name" value="MFS_1"/>
    <property type="match status" value="1"/>
</dbReference>
<dbReference type="EMBL" id="JAUCGR010000002">
    <property type="protein sequence ID" value="MDM7831390.1"/>
    <property type="molecule type" value="Genomic_DNA"/>
</dbReference>
<feature type="transmembrane region" description="Helical" evidence="7">
    <location>
        <begin position="20"/>
        <end position="39"/>
    </location>
</feature>
<sequence>MSTTGPRLPGTFQRLWSASLASNLADGVGMVVMPLLAMRLSDDPFVVSVVSALTFLPWLVLGVLSGAVVDRADRRRIMGFGALTRAAAYVALAVIAATVGIPLWLLFATVLLAACIETLADGAAQAMVPTLVPTARLDTANSRFQAGELVMQGMVALPLGAALFAVAVPLPLVVGAVAYAGAAALVLTLPRRAGRPGPEPVDALEPERAGGAASAADEADAAKPAPHESIWAATVSGLRYTFGHRHLRALVLVTTMVAMTLQFAQGSLMFYLVRGVGVPEAAIGILTAGMALGGVAGAICSPALSRRFGRRTAMVAATVLAGAAFVVLGLAPGGTGGAVVAAVAMAVAAMAGTAWNVQSSTVRQMIVPGAMLGRVNGATRTLVWGLAPCAALLGGLVSRVDLRLPLLVGGALALVGAVIAVPHLAFVDSIPVRDEVATGDEREDDESDDDEAEVAEPTSDATQPDATQPGRTHLVDV</sequence>
<evidence type="ECO:0000256" key="2">
    <source>
        <dbReference type="ARBA" id="ARBA00022475"/>
    </source>
</evidence>
<keyword evidence="3 7" id="KW-0812">Transmembrane</keyword>
<evidence type="ECO:0000256" key="3">
    <source>
        <dbReference type="ARBA" id="ARBA00022692"/>
    </source>
</evidence>
<feature type="compositionally biased region" description="Polar residues" evidence="6">
    <location>
        <begin position="459"/>
        <end position="470"/>
    </location>
</feature>
<dbReference type="InterPro" id="IPR020846">
    <property type="entry name" value="MFS_dom"/>
</dbReference>
<feature type="transmembrane region" description="Helical" evidence="7">
    <location>
        <begin position="404"/>
        <end position="426"/>
    </location>
</feature>
<feature type="transmembrane region" description="Helical" evidence="7">
    <location>
        <begin position="312"/>
        <end position="331"/>
    </location>
</feature>
<organism evidence="9 10">
    <name type="scientific">Cellulomonas edaphi</name>
    <dbReference type="NCBI Taxonomy" id="3053468"/>
    <lineage>
        <taxon>Bacteria</taxon>
        <taxon>Bacillati</taxon>
        <taxon>Actinomycetota</taxon>
        <taxon>Actinomycetes</taxon>
        <taxon>Micrococcales</taxon>
        <taxon>Cellulomonadaceae</taxon>
        <taxon>Cellulomonas</taxon>
    </lineage>
</organism>
<dbReference type="PANTHER" id="PTHR23513:SF6">
    <property type="entry name" value="MAJOR FACILITATOR SUPERFAMILY ASSOCIATED DOMAIN-CONTAINING PROTEIN"/>
    <property type="match status" value="1"/>
</dbReference>
<comment type="subcellular location">
    <subcellularLocation>
        <location evidence="1">Cell membrane</location>
        <topology evidence="1">Multi-pass membrane protein</topology>
    </subcellularLocation>
</comment>
<evidence type="ECO:0000256" key="5">
    <source>
        <dbReference type="ARBA" id="ARBA00023136"/>
    </source>
</evidence>
<evidence type="ECO:0000256" key="4">
    <source>
        <dbReference type="ARBA" id="ARBA00022989"/>
    </source>
</evidence>
<proteinExistence type="predicted"/>
<dbReference type="RefSeq" id="WP_289446703.1">
    <property type="nucleotide sequence ID" value="NZ_JAUCGR010000002.1"/>
</dbReference>
<protein>
    <submittedName>
        <fullName evidence="9">MFS transporter</fullName>
    </submittedName>
</protein>
<feature type="transmembrane region" description="Helical" evidence="7">
    <location>
        <begin position="45"/>
        <end position="69"/>
    </location>
</feature>
<feature type="compositionally biased region" description="Acidic residues" evidence="6">
    <location>
        <begin position="441"/>
        <end position="454"/>
    </location>
</feature>
<feature type="transmembrane region" description="Helical" evidence="7">
    <location>
        <begin position="378"/>
        <end position="398"/>
    </location>
</feature>
<keyword evidence="10" id="KW-1185">Reference proteome</keyword>
<dbReference type="Proteomes" id="UP001321453">
    <property type="component" value="Unassembled WGS sequence"/>
</dbReference>
<feature type="transmembrane region" description="Helical" evidence="7">
    <location>
        <begin position="89"/>
        <end position="114"/>
    </location>
</feature>
<evidence type="ECO:0000256" key="1">
    <source>
        <dbReference type="ARBA" id="ARBA00004651"/>
    </source>
</evidence>
<gene>
    <name evidence="9" type="ORF">QRT05_08600</name>
</gene>
<dbReference type="InterPro" id="IPR011701">
    <property type="entry name" value="MFS"/>
</dbReference>
<dbReference type="CDD" id="cd06173">
    <property type="entry name" value="MFS_MefA_like"/>
    <property type="match status" value="1"/>
</dbReference>
<comment type="caution">
    <text evidence="9">The sequence shown here is derived from an EMBL/GenBank/DDBJ whole genome shotgun (WGS) entry which is preliminary data.</text>
</comment>
<evidence type="ECO:0000313" key="10">
    <source>
        <dbReference type="Proteomes" id="UP001321453"/>
    </source>
</evidence>
<feature type="transmembrane region" description="Helical" evidence="7">
    <location>
        <begin position="249"/>
        <end position="272"/>
    </location>
</feature>
<feature type="region of interest" description="Disordered" evidence="6">
    <location>
        <begin position="435"/>
        <end position="477"/>
    </location>
</feature>
<evidence type="ECO:0000313" key="9">
    <source>
        <dbReference type="EMBL" id="MDM7831390.1"/>
    </source>
</evidence>
<reference evidence="9 10" key="1">
    <citation type="submission" date="2023-06" db="EMBL/GenBank/DDBJ databases">
        <title>Cellulomonas sp. MW9 Whole genome sequence.</title>
        <authorList>
            <person name="Park S."/>
        </authorList>
    </citation>
    <scope>NUCLEOTIDE SEQUENCE [LARGE SCALE GENOMIC DNA]</scope>
    <source>
        <strain evidence="9 10">MW9</strain>
    </source>
</reference>
<feature type="transmembrane region" description="Helical" evidence="7">
    <location>
        <begin position="161"/>
        <end position="187"/>
    </location>
</feature>
<evidence type="ECO:0000256" key="7">
    <source>
        <dbReference type="SAM" id="Phobius"/>
    </source>
</evidence>
<keyword evidence="2" id="KW-1003">Cell membrane</keyword>
<evidence type="ECO:0000256" key="6">
    <source>
        <dbReference type="SAM" id="MobiDB-lite"/>
    </source>
</evidence>
<dbReference type="SUPFAM" id="SSF103473">
    <property type="entry name" value="MFS general substrate transporter"/>
    <property type="match status" value="1"/>
</dbReference>
<dbReference type="Gene3D" id="1.20.1250.20">
    <property type="entry name" value="MFS general substrate transporter like domains"/>
    <property type="match status" value="1"/>
</dbReference>
<keyword evidence="5 7" id="KW-0472">Membrane</keyword>
<dbReference type="PROSITE" id="PS50850">
    <property type="entry name" value="MFS"/>
    <property type="match status" value="1"/>
</dbReference>
<feature type="region of interest" description="Disordered" evidence="6">
    <location>
        <begin position="196"/>
        <end position="223"/>
    </location>
</feature>
<name>A0ABT7S6Z9_9CELL</name>
<feature type="transmembrane region" description="Helical" evidence="7">
    <location>
        <begin position="278"/>
        <end position="300"/>
    </location>
</feature>
<dbReference type="PANTHER" id="PTHR23513">
    <property type="entry name" value="INTEGRAL MEMBRANE EFFLUX PROTEIN-RELATED"/>
    <property type="match status" value="1"/>
</dbReference>
<feature type="domain" description="Major facilitator superfamily (MFS) profile" evidence="8">
    <location>
        <begin position="246"/>
        <end position="477"/>
    </location>
</feature>
<evidence type="ECO:0000259" key="8">
    <source>
        <dbReference type="PROSITE" id="PS50850"/>
    </source>
</evidence>
<feature type="transmembrane region" description="Helical" evidence="7">
    <location>
        <begin position="337"/>
        <end position="357"/>
    </location>
</feature>
<dbReference type="InterPro" id="IPR036259">
    <property type="entry name" value="MFS_trans_sf"/>
</dbReference>